<evidence type="ECO:0000313" key="3">
    <source>
        <dbReference type="Proteomes" id="UP001152747"/>
    </source>
</evidence>
<comment type="caution">
    <text evidence="2">The sequence shown here is derived from an EMBL/GenBank/DDBJ whole genome shotgun (WGS) entry which is preliminary data.</text>
</comment>
<proteinExistence type="predicted"/>
<dbReference type="PANTHER" id="PTHR47022:SF1">
    <property type="entry name" value="BTB AND MATH DOMAIN-CONTAINING PROTEIN 36-RELATED"/>
    <property type="match status" value="1"/>
</dbReference>
<dbReference type="Gene3D" id="3.30.710.10">
    <property type="entry name" value="Potassium Channel Kv1.1, Chain A"/>
    <property type="match status" value="1"/>
</dbReference>
<dbReference type="InterPro" id="IPR000210">
    <property type="entry name" value="BTB/POZ_dom"/>
</dbReference>
<evidence type="ECO:0000259" key="1">
    <source>
        <dbReference type="PROSITE" id="PS50097"/>
    </source>
</evidence>
<dbReference type="InterPro" id="IPR011333">
    <property type="entry name" value="SKP1/BTB/POZ_sf"/>
</dbReference>
<dbReference type="SMART" id="SM00225">
    <property type="entry name" value="BTB"/>
    <property type="match status" value="1"/>
</dbReference>
<dbReference type="SUPFAM" id="SSF54695">
    <property type="entry name" value="POZ domain"/>
    <property type="match status" value="1"/>
</dbReference>
<dbReference type="EMBL" id="CANHGI010000003">
    <property type="protein sequence ID" value="CAI5443986.1"/>
    <property type="molecule type" value="Genomic_DNA"/>
</dbReference>
<dbReference type="PROSITE" id="PS50097">
    <property type="entry name" value="BTB"/>
    <property type="match status" value="1"/>
</dbReference>
<organism evidence="2 3">
    <name type="scientific">Caenorhabditis angaria</name>
    <dbReference type="NCBI Taxonomy" id="860376"/>
    <lineage>
        <taxon>Eukaryota</taxon>
        <taxon>Metazoa</taxon>
        <taxon>Ecdysozoa</taxon>
        <taxon>Nematoda</taxon>
        <taxon>Chromadorea</taxon>
        <taxon>Rhabditida</taxon>
        <taxon>Rhabditina</taxon>
        <taxon>Rhabditomorpha</taxon>
        <taxon>Rhabditoidea</taxon>
        <taxon>Rhabditidae</taxon>
        <taxon>Peloderinae</taxon>
        <taxon>Caenorhabditis</taxon>
    </lineage>
</organism>
<dbReference type="Pfam" id="PF00651">
    <property type="entry name" value="BTB"/>
    <property type="match status" value="1"/>
</dbReference>
<name>A0A9P1IF39_9PELO</name>
<dbReference type="PANTHER" id="PTHR47022">
    <property type="entry name" value="BTB AND MATH DOMAIN-CONTAINING PROTEIN 36-RELATED"/>
    <property type="match status" value="1"/>
</dbReference>
<dbReference type="AlphaFoldDB" id="A0A9P1IF39"/>
<keyword evidence="3" id="KW-1185">Reference proteome</keyword>
<protein>
    <recommendedName>
        <fullName evidence="1">BTB domain-containing protein</fullName>
    </recommendedName>
</protein>
<gene>
    <name evidence="2" type="ORF">CAMP_LOCUS6623</name>
</gene>
<evidence type="ECO:0000313" key="2">
    <source>
        <dbReference type="EMBL" id="CAI5443986.1"/>
    </source>
</evidence>
<accession>A0A9P1IF39</accession>
<feature type="domain" description="BTB" evidence="1">
    <location>
        <begin position="58"/>
        <end position="121"/>
    </location>
</feature>
<reference evidence="2" key="1">
    <citation type="submission" date="2022-11" db="EMBL/GenBank/DDBJ databases">
        <authorList>
            <person name="Kikuchi T."/>
        </authorList>
    </citation>
    <scope>NUCLEOTIDE SEQUENCE</scope>
    <source>
        <strain evidence="2">PS1010</strain>
    </source>
</reference>
<dbReference type="Proteomes" id="UP001152747">
    <property type="component" value="Unassembled WGS sequence"/>
</dbReference>
<sequence length="212" mass="24854">MNGTLICYTKESHAWGWDQFLKWSDLPTSYNSKIEFITVECQFSFKYYDFSKNPAIFSDASFKGGTDEYHISKGYFCTYSKFFNEKFVKNNETTITIDDVKSEEFLMLLAALLPDPTTITSRNYDILQNLTEKFEICSLAKRCDDYFKKNQCSEIIEKIKKAEQKNDTKSIPTILSTVNRGRELKILWQDEYYEHFEDITKLACADVAFKFL</sequence>